<organism evidence="3 4">
    <name type="scientific">Sporothrix brasiliensis 5110</name>
    <dbReference type="NCBI Taxonomy" id="1398154"/>
    <lineage>
        <taxon>Eukaryota</taxon>
        <taxon>Fungi</taxon>
        <taxon>Dikarya</taxon>
        <taxon>Ascomycota</taxon>
        <taxon>Pezizomycotina</taxon>
        <taxon>Sordariomycetes</taxon>
        <taxon>Sordariomycetidae</taxon>
        <taxon>Ophiostomatales</taxon>
        <taxon>Ophiostomataceae</taxon>
        <taxon>Sporothrix</taxon>
    </lineage>
</organism>
<dbReference type="HOGENOM" id="CLU_016815_4_0_1"/>
<evidence type="ECO:0000256" key="1">
    <source>
        <dbReference type="SAM" id="MobiDB-lite"/>
    </source>
</evidence>
<sequence>MEERTTLYDRVRAAYDLGEDDSDADASKITGPPVSSPSTPPQLLDHLRELKVNSIRVPFDPDDQSDDEVVITSIYKRDNKGAKGYGPGNGSTDLAGPKKTLSPEAPAFQPATIPLVDLYSSKGTGSVDARSGDKYPGNRVPFCPWLIVRNYHSWFVGKQNGARIGPYFEKEAILKVQAWDFCYVWHPGKGKESKYILLVPTSQFQHFLDRINQTLKIQLTIPPGANGDKFAVVFGQMKTPVPRFLGRAPNLLAFEALAKAVPPLDPADAIFEMAHVKPQAKEMFVRKVGALSYQYGKGSDKKNKSEKVQMKRLRERREWGRQIKRVQRYMGIRGKIDTFSLQSNSARYVMQSLNYFSVPPFAQENDAVFVAMDIESFEFDHSAITEIGFAILDTRNFTGVPPGPGCANWLALIQGRHLRIAEHMSMVNRVHVKGCENNFNFGRSEFISIKDILHVVTRILQPQLRDGSRRNVVLVGHDIKSDISLIKNIGFHMTDGMFLEVVDTQYFHQHLRMKNQQTGLKGVLADLDIDHYFLHNGGNDAVYTLQAMVRIVVEKREASLRRHAERLRPGFIPDASILEEGWDSGGEMTDGSPYLNWPTGGYASSNSGTPFAFPSTTDKAFPQKTRKSGSPAGKTAGKPAWKSPGKLLGKSASKAESNTESNAAGTSDATNEQEDLITL</sequence>
<dbReference type="RefSeq" id="XP_040620220.1">
    <property type="nucleotide sequence ID" value="XM_040760736.1"/>
</dbReference>
<dbReference type="Proteomes" id="UP000031575">
    <property type="component" value="Unassembled WGS sequence"/>
</dbReference>
<dbReference type="InterPro" id="IPR012337">
    <property type="entry name" value="RNaseH-like_sf"/>
</dbReference>
<evidence type="ECO:0000259" key="2">
    <source>
        <dbReference type="Pfam" id="PF21762"/>
    </source>
</evidence>
<evidence type="ECO:0000313" key="3">
    <source>
        <dbReference type="EMBL" id="KIH92210.1"/>
    </source>
</evidence>
<comment type="caution">
    <text evidence="3">The sequence shown here is derived from an EMBL/GenBank/DDBJ whole genome shotgun (WGS) entry which is preliminary data.</text>
</comment>
<gene>
    <name evidence="3" type="ORF">SPBR_02433</name>
</gene>
<dbReference type="VEuPathDB" id="FungiDB:SPBR_02433"/>
<dbReference type="AlphaFoldDB" id="A0A0C2IZP8"/>
<proteinExistence type="predicted"/>
<dbReference type="GeneID" id="63675657"/>
<dbReference type="OrthoDB" id="5953249at2759"/>
<feature type="compositionally biased region" description="Polar residues" evidence="1">
    <location>
        <begin position="654"/>
        <end position="670"/>
    </location>
</feature>
<feature type="region of interest" description="Disordered" evidence="1">
    <location>
        <begin position="608"/>
        <end position="679"/>
    </location>
</feature>
<dbReference type="PANTHER" id="PTHR28083">
    <property type="entry name" value="GOOD FOR FULL DBP5 ACTIVITY PROTEIN 2"/>
    <property type="match status" value="1"/>
</dbReference>
<dbReference type="GO" id="GO:0005634">
    <property type="term" value="C:nucleus"/>
    <property type="evidence" value="ECO:0007669"/>
    <property type="project" value="TreeGrafter"/>
</dbReference>
<dbReference type="Pfam" id="PF21762">
    <property type="entry name" value="DEDDh_C"/>
    <property type="match status" value="1"/>
</dbReference>
<dbReference type="EMBL" id="AWTV01000006">
    <property type="protein sequence ID" value="KIH92210.1"/>
    <property type="molecule type" value="Genomic_DNA"/>
</dbReference>
<dbReference type="InterPro" id="IPR036397">
    <property type="entry name" value="RNaseH_sf"/>
</dbReference>
<reference evidence="3 4" key="1">
    <citation type="journal article" date="2014" name="BMC Genomics">
        <title>Comparative genomics of the major fungal agents of human and animal Sporotrichosis: Sporothrix schenckii and Sporothrix brasiliensis.</title>
        <authorList>
            <person name="Teixeira M.M."/>
            <person name="de Almeida L.G."/>
            <person name="Kubitschek-Barreira P."/>
            <person name="Alves F.L."/>
            <person name="Kioshima E.S."/>
            <person name="Abadio A.K."/>
            <person name="Fernandes L."/>
            <person name="Derengowski L.S."/>
            <person name="Ferreira K.S."/>
            <person name="Souza R.C."/>
            <person name="Ruiz J.C."/>
            <person name="de Andrade N.C."/>
            <person name="Paes H.C."/>
            <person name="Nicola A.M."/>
            <person name="Albuquerque P."/>
            <person name="Gerber A.L."/>
            <person name="Martins V.P."/>
            <person name="Peconick L.D."/>
            <person name="Neto A.V."/>
            <person name="Chaucanez C.B."/>
            <person name="Silva P.A."/>
            <person name="Cunha O.L."/>
            <person name="de Oliveira F.F."/>
            <person name="dos Santos T.C."/>
            <person name="Barros A.L."/>
            <person name="Soares M.A."/>
            <person name="de Oliveira L.M."/>
            <person name="Marini M.M."/>
            <person name="Villalobos-Duno H."/>
            <person name="Cunha M.M."/>
            <person name="de Hoog S."/>
            <person name="da Silveira J.F."/>
            <person name="Henrissat B."/>
            <person name="Nino-Vega G.A."/>
            <person name="Cisalpino P.S."/>
            <person name="Mora-Montes H.M."/>
            <person name="Almeida S.R."/>
            <person name="Stajich J.E."/>
            <person name="Lopes-Bezerra L.M."/>
            <person name="Vasconcelos A.T."/>
            <person name="Felipe M.S."/>
        </authorList>
    </citation>
    <scope>NUCLEOTIDE SEQUENCE [LARGE SCALE GENOMIC DNA]</scope>
    <source>
        <strain evidence="3 4">5110</strain>
    </source>
</reference>
<feature type="domain" description="Gfd2/YDR514C-like C-terminal" evidence="2">
    <location>
        <begin position="368"/>
        <end position="551"/>
    </location>
</feature>
<keyword evidence="4" id="KW-1185">Reference proteome</keyword>
<dbReference type="InterPro" id="IPR048519">
    <property type="entry name" value="Gfd2/YDR514C-like_C"/>
</dbReference>
<feature type="compositionally biased region" description="Polar residues" evidence="1">
    <location>
        <begin position="608"/>
        <end position="618"/>
    </location>
</feature>
<accession>A0A0C2IZP8</accession>
<name>A0A0C2IZP8_9PEZI</name>
<dbReference type="InterPro" id="IPR040151">
    <property type="entry name" value="Gfd2/YDR514C-like"/>
</dbReference>
<dbReference type="SUPFAM" id="SSF53098">
    <property type="entry name" value="Ribonuclease H-like"/>
    <property type="match status" value="1"/>
</dbReference>
<dbReference type="GO" id="GO:0003676">
    <property type="term" value="F:nucleic acid binding"/>
    <property type="evidence" value="ECO:0007669"/>
    <property type="project" value="InterPro"/>
</dbReference>
<evidence type="ECO:0000313" key="4">
    <source>
        <dbReference type="Proteomes" id="UP000031575"/>
    </source>
</evidence>
<feature type="region of interest" description="Disordered" evidence="1">
    <location>
        <begin position="16"/>
        <end position="41"/>
    </location>
</feature>
<dbReference type="PANTHER" id="PTHR28083:SF1">
    <property type="entry name" value="GOOD FOR FULL DBP5 ACTIVITY PROTEIN 2"/>
    <property type="match status" value="1"/>
</dbReference>
<protein>
    <submittedName>
        <fullName evidence="3">QDE-2-interacting protein</fullName>
    </submittedName>
</protein>
<dbReference type="Gene3D" id="3.30.420.10">
    <property type="entry name" value="Ribonuclease H-like superfamily/Ribonuclease H"/>
    <property type="match status" value="1"/>
</dbReference>